<accession>A0A6C0K7H6</accession>
<protein>
    <submittedName>
        <fullName evidence="2">Uncharacterized protein</fullName>
    </submittedName>
</protein>
<dbReference type="EMBL" id="MN740813">
    <property type="protein sequence ID" value="QHU13111.1"/>
    <property type="molecule type" value="Genomic_DNA"/>
</dbReference>
<evidence type="ECO:0000256" key="1">
    <source>
        <dbReference type="SAM" id="Phobius"/>
    </source>
</evidence>
<feature type="transmembrane region" description="Helical" evidence="1">
    <location>
        <begin position="58"/>
        <end position="81"/>
    </location>
</feature>
<evidence type="ECO:0000313" key="2">
    <source>
        <dbReference type="EMBL" id="QHU13111.1"/>
    </source>
</evidence>
<feature type="transmembrane region" description="Helical" evidence="1">
    <location>
        <begin position="12"/>
        <end position="38"/>
    </location>
</feature>
<keyword evidence="1" id="KW-0812">Transmembrane</keyword>
<dbReference type="AlphaFoldDB" id="A0A6C0K7H6"/>
<reference evidence="2" key="1">
    <citation type="journal article" date="2020" name="Nature">
        <title>Giant virus diversity and host interactions through global metagenomics.</title>
        <authorList>
            <person name="Schulz F."/>
            <person name="Roux S."/>
            <person name="Paez-Espino D."/>
            <person name="Jungbluth S."/>
            <person name="Walsh D.A."/>
            <person name="Denef V.J."/>
            <person name="McMahon K.D."/>
            <person name="Konstantinidis K.T."/>
            <person name="Eloe-Fadrosh E.A."/>
            <person name="Kyrpides N.C."/>
            <person name="Woyke T."/>
        </authorList>
    </citation>
    <scope>NUCLEOTIDE SEQUENCE</scope>
    <source>
        <strain evidence="2">GVMAG-S-1101176-114</strain>
    </source>
</reference>
<sequence>MRFIDELCPPALLYALFLAIQLGLDAADFAWVTFAWKFAFGGATVFILDMLCRLNLGIVSWFIMAVPFIVTALATSIAMGLQFDRIATKAVYETFIA</sequence>
<organism evidence="2">
    <name type="scientific">viral metagenome</name>
    <dbReference type="NCBI Taxonomy" id="1070528"/>
    <lineage>
        <taxon>unclassified sequences</taxon>
        <taxon>metagenomes</taxon>
        <taxon>organismal metagenomes</taxon>
    </lineage>
</organism>
<keyword evidence="1" id="KW-1133">Transmembrane helix</keyword>
<keyword evidence="1" id="KW-0472">Membrane</keyword>
<proteinExistence type="predicted"/>
<name>A0A6C0K7H6_9ZZZZ</name>